<reference evidence="1" key="1">
    <citation type="submission" date="2018-11" db="EMBL/GenBank/DDBJ databases">
        <title>The sequence and de novo assembly of Larimichthys crocea genome using PacBio and Hi-C technologies.</title>
        <authorList>
            <person name="Xu P."/>
            <person name="Chen B."/>
            <person name="Zhou Z."/>
            <person name="Ke Q."/>
            <person name="Wu Y."/>
            <person name="Bai H."/>
            <person name="Pu F."/>
        </authorList>
    </citation>
    <scope>NUCLEOTIDE SEQUENCE</scope>
    <source>
        <tissue evidence="1">Muscle</tissue>
    </source>
</reference>
<comment type="caution">
    <text evidence="1">The sequence shown here is derived from an EMBL/GenBank/DDBJ whole genome shotgun (WGS) entry which is preliminary data.</text>
</comment>
<evidence type="ECO:0000313" key="1">
    <source>
        <dbReference type="EMBL" id="TMS12637.1"/>
    </source>
</evidence>
<organism evidence="1 2">
    <name type="scientific">Larimichthys crocea</name>
    <name type="common">Large yellow croaker</name>
    <name type="synonym">Pseudosciaena crocea</name>
    <dbReference type="NCBI Taxonomy" id="215358"/>
    <lineage>
        <taxon>Eukaryota</taxon>
        <taxon>Metazoa</taxon>
        <taxon>Chordata</taxon>
        <taxon>Craniata</taxon>
        <taxon>Vertebrata</taxon>
        <taxon>Euteleostomi</taxon>
        <taxon>Actinopterygii</taxon>
        <taxon>Neopterygii</taxon>
        <taxon>Teleostei</taxon>
        <taxon>Neoteleostei</taxon>
        <taxon>Acanthomorphata</taxon>
        <taxon>Eupercaria</taxon>
        <taxon>Sciaenidae</taxon>
        <taxon>Larimichthys</taxon>
    </lineage>
</organism>
<protein>
    <submittedName>
        <fullName evidence="1">Uncharacterized protein</fullName>
    </submittedName>
</protein>
<gene>
    <name evidence="1" type="ORF">E3U43_017595</name>
</gene>
<sequence>MAEESLIEGDDENILYDLLVITEWPPETDTQLRGNKEHDTSLIAKAVTGPFRLILHYLWYSNGKLLAVVQDQCVEIRSVRDDFGSVIGKCQVPKDPNPQWRRVAWSHDCTLLAYADSTGTVRLFDLMGSELFVIPPAVSFPGDFSCAVAGLIFLEYTASAQWSAELLVITYGGGLKSYLVSHIKPWRVTPSRHGMRLCLRDES</sequence>
<dbReference type="EMBL" id="CM011685">
    <property type="protein sequence ID" value="TMS12637.1"/>
    <property type="molecule type" value="Genomic_DNA"/>
</dbReference>
<proteinExistence type="predicted"/>
<accession>A0ACD3QZ54</accession>
<dbReference type="Proteomes" id="UP000793456">
    <property type="component" value="Chromosome XII"/>
</dbReference>
<name>A0ACD3QZ54_LARCR</name>
<keyword evidence="2" id="KW-1185">Reference proteome</keyword>
<evidence type="ECO:0000313" key="2">
    <source>
        <dbReference type="Proteomes" id="UP000793456"/>
    </source>
</evidence>